<accession>A0A6C1KK30</accession>
<sequence>MPDALELLATRRSSRVIDLIEPGPSADELDTILTIASRVPDHGKLAPWRFIVFEGEGRARAGAKLADVLAEADPGVSEKRLEDERGRFLRAPVVVAVVSRAAPHVKIPEFEQLMSSAAACQNLLIAAAALGYGATWLSEWPTYDAAARAALGLETFERITGFIYIGTATQKLEDRPRPDLAAVVTRF</sequence>
<protein>
    <recommendedName>
        <fullName evidence="7">Putative NAD(P)H nitroreductase</fullName>
        <ecNumber evidence="7">1.-.-.-</ecNumber>
    </recommendedName>
</protein>
<dbReference type="PANTHER" id="PTHR43821:SF1">
    <property type="entry name" value="NAD(P)H NITROREDUCTASE YDJA-RELATED"/>
    <property type="match status" value="1"/>
</dbReference>
<dbReference type="InterPro" id="IPR026021">
    <property type="entry name" value="YdjA-like"/>
</dbReference>
<dbReference type="GO" id="GO:0016491">
    <property type="term" value="F:oxidoreductase activity"/>
    <property type="evidence" value="ECO:0007669"/>
    <property type="project" value="UniProtKB-UniRule"/>
</dbReference>
<dbReference type="InterPro" id="IPR029479">
    <property type="entry name" value="Nitroreductase"/>
</dbReference>
<dbReference type="GeneID" id="95772396"/>
<keyword evidence="5 7" id="KW-0560">Oxidoreductase</keyword>
<dbReference type="SUPFAM" id="SSF55469">
    <property type="entry name" value="FMN-dependent nitroreductase-like"/>
    <property type="match status" value="1"/>
</dbReference>
<evidence type="ECO:0000256" key="4">
    <source>
        <dbReference type="ARBA" id="ARBA00022857"/>
    </source>
</evidence>
<feature type="domain" description="Nitroreductase" evidence="9">
    <location>
        <begin position="9"/>
        <end position="166"/>
    </location>
</feature>
<feature type="binding site" description="in other chain" evidence="8">
    <location>
        <begin position="11"/>
        <end position="13"/>
    </location>
    <ligand>
        <name>FMN</name>
        <dbReference type="ChEBI" id="CHEBI:58210"/>
        <note>ligand shared between dimeric partners</note>
    </ligand>
</feature>
<dbReference type="EC" id="1.-.-.-" evidence="7"/>
<feature type="binding site" evidence="8">
    <location>
        <position position="42"/>
    </location>
    <ligand>
        <name>FMN</name>
        <dbReference type="ChEBI" id="CHEBI:58210"/>
        <note>ligand shared between dimeric partners</note>
    </ligand>
</feature>
<dbReference type="Gene3D" id="3.40.109.10">
    <property type="entry name" value="NADH Oxidase"/>
    <property type="match status" value="1"/>
</dbReference>
<evidence type="ECO:0000313" key="11">
    <source>
        <dbReference type="Proteomes" id="UP000305131"/>
    </source>
</evidence>
<dbReference type="EMBL" id="VAUP01000007">
    <property type="protein sequence ID" value="TLX44525.1"/>
    <property type="molecule type" value="Genomic_DNA"/>
</dbReference>
<dbReference type="Pfam" id="PF00881">
    <property type="entry name" value="Nitroreductase"/>
    <property type="match status" value="1"/>
</dbReference>
<name>A0A6C1KK30_XANAU</name>
<dbReference type="InterPro" id="IPR000415">
    <property type="entry name" value="Nitroreductase-like"/>
</dbReference>
<keyword evidence="2 7" id="KW-0285">Flavoprotein</keyword>
<dbReference type="RefSeq" id="WP_138398011.1">
    <property type="nucleotide sequence ID" value="NZ_JBAFVI010000012.1"/>
</dbReference>
<evidence type="ECO:0000256" key="8">
    <source>
        <dbReference type="PIRSR" id="PIRSR000232-1"/>
    </source>
</evidence>
<dbReference type="CDD" id="cd02135">
    <property type="entry name" value="YdjA-like"/>
    <property type="match status" value="1"/>
</dbReference>
<evidence type="ECO:0000256" key="1">
    <source>
        <dbReference type="ARBA" id="ARBA00007118"/>
    </source>
</evidence>
<dbReference type="OrthoDB" id="9804207at2"/>
<dbReference type="AlphaFoldDB" id="A0A6C1KK30"/>
<dbReference type="Proteomes" id="UP000305131">
    <property type="component" value="Unassembled WGS sequence"/>
</dbReference>
<dbReference type="PANTHER" id="PTHR43821">
    <property type="entry name" value="NAD(P)H NITROREDUCTASE YDJA-RELATED"/>
    <property type="match status" value="1"/>
</dbReference>
<evidence type="ECO:0000313" key="10">
    <source>
        <dbReference type="EMBL" id="TLX44525.1"/>
    </source>
</evidence>
<gene>
    <name evidence="10" type="ORF">FBQ73_02870</name>
</gene>
<evidence type="ECO:0000256" key="6">
    <source>
        <dbReference type="ARBA" id="ARBA00023027"/>
    </source>
</evidence>
<evidence type="ECO:0000256" key="3">
    <source>
        <dbReference type="ARBA" id="ARBA00022643"/>
    </source>
</evidence>
<keyword evidence="3 7" id="KW-0288">FMN</keyword>
<evidence type="ECO:0000256" key="7">
    <source>
        <dbReference type="PIRNR" id="PIRNR000232"/>
    </source>
</evidence>
<dbReference type="InterPro" id="IPR052530">
    <property type="entry name" value="NAD(P)H_nitroreductase"/>
</dbReference>
<feature type="binding site" evidence="8">
    <location>
        <position position="38"/>
    </location>
    <ligand>
        <name>FMN</name>
        <dbReference type="ChEBI" id="CHEBI:58210"/>
        <note>ligand shared between dimeric partners</note>
    </ligand>
</feature>
<keyword evidence="4 7" id="KW-0521">NADP</keyword>
<proteinExistence type="inferred from homology"/>
<organism evidence="10 11">
    <name type="scientific">Xanthobacter autotrophicus</name>
    <dbReference type="NCBI Taxonomy" id="280"/>
    <lineage>
        <taxon>Bacteria</taxon>
        <taxon>Pseudomonadati</taxon>
        <taxon>Pseudomonadota</taxon>
        <taxon>Alphaproteobacteria</taxon>
        <taxon>Hyphomicrobiales</taxon>
        <taxon>Xanthobacteraceae</taxon>
        <taxon>Xanthobacter</taxon>
    </lineage>
</organism>
<evidence type="ECO:0000259" key="9">
    <source>
        <dbReference type="Pfam" id="PF00881"/>
    </source>
</evidence>
<evidence type="ECO:0000256" key="2">
    <source>
        <dbReference type="ARBA" id="ARBA00022630"/>
    </source>
</evidence>
<evidence type="ECO:0000256" key="5">
    <source>
        <dbReference type="ARBA" id="ARBA00023002"/>
    </source>
</evidence>
<comment type="caution">
    <text evidence="10">The sequence shown here is derived from an EMBL/GenBank/DDBJ whole genome shotgun (WGS) entry which is preliminary data.</text>
</comment>
<reference evidence="10 11" key="1">
    <citation type="submission" date="2019-05" db="EMBL/GenBank/DDBJ databases">
        <authorList>
            <person name="Zhou X."/>
        </authorList>
    </citation>
    <scope>NUCLEOTIDE SEQUENCE [LARGE SCALE GENOMIC DNA]</scope>
    <source>
        <strain evidence="10 11">DSM 432</strain>
    </source>
</reference>
<feature type="binding site" description="in other chain" evidence="8">
    <location>
        <begin position="136"/>
        <end position="138"/>
    </location>
    <ligand>
        <name>FMN</name>
        <dbReference type="ChEBI" id="CHEBI:58210"/>
        <note>ligand shared between dimeric partners</note>
    </ligand>
</feature>
<comment type="similarity">
    <text evidence="1 7">Belongs to the nitroreductase family.</text>
</comment>
<comment type="cofactor">
    <cofactor evidence="8">
        <name>FMN</name>
        <dbReference type="ChEBI" id="CHEBI:58210"/>
    </cofactor>
    <text evidence="8">Binds 1 FMN per subunit.</text>
</comment>
<dbReference type="PIRSF" id="PIRSF000232">
    <property type="entry name" value="YdjA"/>
    <property type="match status" value="1"/>
</dbReference>
<keyword evidence="6 7" id="KW-0520">NAD</keyword>